<dbReference type="AlphaFoldDB" id="A0A836C7S4"/>
<organism evidence="1 2">
    <name type="scientific">Tribonema minus</name>
    <dbReference type="NCBI Taxonomy" id="303371"/>
    <lineage>
        <taxon>Eukaryota</taxon>
        <taxon>Sar</taxon>
        <taxon>Stramenopiles</taxon>
        <taxon>Ochrophyta</taxon>
        <taxon>PX clade</taxon>
        <taxon>Xanthophyceae</taxon>
        <taxon>Tribonematales</taxon>
        <taxon>Tribonemataceae</taxon>
        <taxon>Tribonema</taxon>
    </lineage>
</organism>
<gene>
    <name evidence="1" type="ORF">JKP88DRAFT_282881</name>
</gene>
<comment type="caution">
    <text evidence="1">The sequence shown here is derived from an EMBL/GenBank/DDBJ whole genome shotgun (WGS) entry which is preliminary data.</text>
</comment>
<protein>
    <submittedName>
        <fullName evidence="1">Uncharacterized protein</fullName>
    </submittedName>
</protein>
<proteinExistence type="predicted"/>
<dbReference type="EMBL" id="JAFCMP010000539">
    <property type="protein sequence ID" value="KAG5176185.1"/>
    <property type="molecule type" value="Genomic_DNA"/>
</dbReference>
<keyword evidence="2" id="KW-1185">Reference proteome</keyword>
<accession>A0A836C7S4</accession>
<sequence length="70" mass="7719">MALLSELTIDLPADKKSMGKGKGRACNLNDPLPTSIPLPKELTRMFLFSLFVCRTMRLQVQQSEPAIAAD</sequence>
<evidence type="ECO:0000313" key="2">
    <source>
        <dbReference type="Proteomes" id="UP000664859"/>
    </source>
</evidence>
<reference evidence="1" key="1">
    <citation type="submission" date="2021-02" db="EMBL/GenBank/DDBJ databases">
        <title>First Annotated Genome of the Yellow-green Alga Tribonema minus.</title>
        <authorList>
            <person name="Mahan K.M."/>
        </authorList>
    </citation>
    <scope>NUCLEOTIDE SEQUENCE</scope>
    <source>
        <strain evidence="1">UTEX B ZZ1240</strain>
    </source>
</reference>
<name>A0A836C7S4_9STRA</name>
<evidence type="ECO:0000313" key="1">
    <source>
        <dbReference type="EMBL" id="KAG5176185.1"/>
    </source>
</evidence>
<dbReference type="Proteomes" id="UP000664859">
    <property type="component" value="Unassembled WGS sequence"/>
</dbReference>